<feature type="non-terminal residue" evidence="1">
    <location>
        <position position="42"/>
    </location>
</feature>
<proteinExistence type="predicted"/>
<dbReference type="AlphaFoldDB" id="X1J3P0"/>
<name>X1J3P0_9ZZZZ</name>
<organism evidence="1">
    <name type="scientific">marine sediment metagenome</name>
    <dbReference type="NCBI Taxonomy" id="412755"/>
    <lineage>
        <taxon>unclassified sequences</taxon>
        <taxon>metagenomes</taxon>
        <taxon>ecological metagenomes</taxon>
    </lineage>
</organism>
<gene>
    <name evidence="1" type="ORF">S03H2_43750</name>
</gene>
<evidence type="ECO:0000313" key="1">
    <source>
        <dbReference type="EMBL" id="GAH72949.1"/>
    </source>
</evidence>
<sequence>MPNLVEKFREKHRGVSLKRLVDTYYTLLDKINECKRKEDFDS</sequence>
<dbReference type="EMBL" id="BARU01027323">
    <property type="protein sequence ID" value="GAH72949.1"/>
    <property type="molecule type" value="Genomic_DNA"/>
</dbReference>
<comment type="caution">
    <text evidence="1">The sequence shown here is derived from an EMBL/GenBank/DDBJ whole genome shotgun (WGS) entry which is preliminary data.</text>
</comment>
<protein>
    <submittedName>
        <fullName evidence="1">Uncharacterized protein</fullName>
    </submittedName>
</protein>
<reference evidence="1" key="1">
    <citation type="journal article" date="2014" name="Front. Microbiol.">
        <title>High frequency of phylogenetically diverse reductive dehalogenase-homologous genes in deep subseafloor sedimentary metagenomes.</title>
        <authorList>
            <person name="Kawai M."/>
            <person name="Futagami T."/>
            <person name="Toyoda A."/>
            <person name="Takaki Y."/>
            <person name="Nishi S."/>
            <person name="Hori S."/>
            <person name="Arai W."/>
            <person name="Tsubouchi T."/>
            <person name="Morono Y."/>
            <person name="Uchiyama I."/>
            <person name="Ito T."/>
            <person name="Fujiyama A."/>
            <person name="Inagaki F."/>
            <person name="Takami H."/>
        </authorList>
    </citation>
    <scope>NUCLEOTIDE SEQUENCE</scope>
    <source>
        <strain evidence="1">Expedition CK06-06</strain>
    </source>
</reference>
<accession>X1J3P0</accession>